<keyword evidence="5 20" id="KW-1133">Transmembrane helix</keyword>
<dbReference type="GO" id="GO:0045211">
    <property type="term" value="C:postsynaptic membrane"/>
    <property type="evidence" value="ECO:0007669"/>
    <property type="project" value="UniProtKB-SubCell"/>
</dbReference>
<evidence type="ECO:0000313" key="23">
    <source>
        <dbReference type="Ensembl" id="ENSLBEP00000005430.1"/>
    </source>
</evidence>
<dbReference type="GO" id="GO:0005230">
    <property type="term" value="F:extracellular ligand-gated monoatomic ion channel activity"/>
    <property type="evidence" value="ECO:0007669"/>
    <property type="project" value="InterPro"/>
</dbReference>
<evidence type="ECO:0000256" key="2">
    <source>
        <dbReference type="ARBA" id="ARBA00022475"/>
    </source>
</evidence>
<comment type="similarity">
    <text evidence="20">Belongs to the ligand-gated ion channel (TC 1.A.9) family.</text>
</comment>
<keyword evidence="8 20" id="KW-0472">Membrane</keyword>
<keyword evidence="4 20" id="KW-0732">Signal</keyword>
<evidence type="ECO:0000256" key="7">
    <source>
        <dbReference type="ARBA" id="ARBA00023065"/>
    </source>
</evidence>
<keyword evidence="3 20" id="KW-0812">Transmembrane</keyword>
<feature type="transmembrane region" description="Helical" evidence="20">
    <location>
        <begin position="302"/>
        <end position="328"/>
    </location>
</feature>
<evidence type="ECO:0000256" key="5">
    <source>
        <dbReference type="ARBA" id="ARBA00022989"/>
    </source>
</evidence>
<keyword evidence="7 20" id="KW-0406">Ion transport</keyword>
<evidence type="ECO:0000313" key="24">
    <source>
        <dbReference type="Proteomes" id="UP000261660"/>
    </source>
</evidence>
<comment type="subcellular location">
    <subcellularLocation>
        <location evidence="15">Postsynaptic cell membrane</location>
        <topology evidence="15">Multi-pass membrane protein</topology>
    </subcellularLocation>
</comment>
<keyword evidence="24" id="KW-1185">Reference proteome</keyword>
<dbReference type="Pfam" id="PF02931">
    <property type="entry name" value="Neur_chan_LBD"/>
    <property type="match status" value="1"/>
</dbReference>
<dbReference type="Proteomes" id="UP000261660">
    <property type="component" value="Unplaced"/>
</dbReference>
<dbReference type="GO" id="GO:0004888">
    <property type="term" value="F:transmembrane signaling receptor activity"/>
    <property type="evidence" value="ECO:0007669"/>
    <property type="project" value="InterPro"/>
</dbReference>
<proteinExistence type="inferred from homology"/>
<evidence type="ECO:0000256" key="15">
    <source>
        <dbReference type="ARBA" id="ARBA00034104"/>
    </source>
</evidence>
<keyword evidence="13" id="KW-1071">Ligand-gated ion channel</keyword>
<evidence type="ECO:0000256" key="10">
    <source>
        <dbReference type="ARBA" id="ARBA00023170"/>
    </source>
</evidence>
<dbReference type="InterPro" id="IPR006202">
    <property type="entry name" value="Neur_chan_lig-bd"/>
</dbReference>
<dbReference type="InterPro" id="IPR006029">
    <property type="entry name" value="Neurotrans-gated_channel_TM"/>
</dbReference>
<keyword evidence="2" id="KW-1003">Cell membrane</keyword>
<evidence type="ECO:0000259" key="21">
    <source>
        <dbReference type="Pfam" id="PF02931"/>
    </source>
</evidence>
<keyword evidence="11" id="KW-0325">Glycoprotein</keyword>
<dbReference type="InterPro" id="IPR038050">
    <property type="entry name" value="Neuro_actylchol_rec"/>
</dbReference>
<dbReference type="InterPro" id="IPR006201">
    <property type="entry name" value="Neur_channel"/>
</dbReference>
<keyword evidence="14 20" id="KW-0407">Ion channel</keyword>
<evidence type="ECO:0000256" key="4">
    <source>
        <dbReference type="ARBA" id="ARBA00022729"/>
    </source>
</evidence>
<evidence type="ECO:0000256" key="3">
    <source>
        <dbReference type="ARBA" id="ARBA00022692"/>
    </source>
</evidence>
<keyword evidence="6" id="KW-0770">Synapse</keyword>
<dbReference type="PANTHER" id="PTHR18945">
    <property type="entry name" value="NEUROTRANSMITTER GATED ION CHANNEL"/>
    <property type="match status" value="1"/>
</dbReference>
<evidence type="ECO:0000256" key="12">
    <source>
        <dbReference type="ARBA" id="ARBA00023257"/>
    </source>
</evidence>
<dbReference type="OrthoDB" id="6097796at2759"/>
<dbReference type="CDD" id="cd19063">
    <property type="entry name" value="LGIC_TM_5-HT3"/>
    <property type="match status" value="1"/>
</dbReference>
<dbReference type="SUPFAM" id="SSF90112">
    <property type="entry name" value="Neurotransmitter-gated ion-channel transmembrane pore"/>
    <property type="match status" value="1"/>
</dbReference>
<dbReference type="Ensembl" id="ENSLBET00000005708.1">
    <property type="protein sequence ID" value="ENSLBEP00000005430.1"/>
    <property type="gene ID" value="ENSLBEG00000004184.1"/>
</dbReference>
<dbReference type="AlphaFoldDB" id="A0A3Q3EDA1"/>
<evidence type="ECO:0000256" key="13">
    <source>
        <dbReference type="ARBA" id="ARBA00023286"/>
    </source>
</evidence>
<feature type="transmembrane region" description="Helical" evidence="20">
    <location>
        <begin position="241"/>
        <end position="260"/>
    </location>
</feature>
<evidence type="ECO:0000256" key="18">
    <source>
        <dbReference type="ARBA" id="ARBA00036634"/>
    </source>
</evidence>
<feature type="signal peptide" evidence="20">
    <location>
        <begin position="1"/>
        <end position="18"/>
    </location>
</feature>
<dbReference type="SUPFAM" id="SSF63712">
    <property type="entry name" value="Nicotinic receptor ligand binding domain-like"/>
    <property type="match status" value="1"/>
</dbReference>
<dbReference type="Gene3D" id="1.20.58.390">
    <property type="entry name" value="Neurotransmitter-gated ion-channel transmembrane domain"/>
    <property type="match status" value="1"/>
</dbReference>
<dbReference type="InterPro" id="IPR036719">
    <property type="entry name" value="Neuro-gated_channel_TM_sf"/>
</dbReference>
<dbReference type="PRINTS" id="PR00252">
    <property type="entry name" value="NRIONCHANNEL"/>
</dbReference>
<feature type="transmembrane region" description="Helical" evidence="20">
    <location>
        <begin position="422"/>
        <end position="443"/>
    </location>
</feature>
<comment type="catalytic activity">
    <reaction evidence="17">
        <text>Na(+)(in) = Na(+)(out)</text>
        <dbReference type="Rhea" id="RHEA:34963"/>
        <dbReference type="ChEBI" id="CHEBI:29101"/>
    </reaction>
</comment>
<evidence type="ECO:0000256" key="1">
    <source>
        <dbReference type="ARBA" id="ARBA00022448"/>
    </source>
</evidence>
<dbReference type="Gene3D" id="2.70.170.10">
    <property type="entry name" value="Neurotransmitter-gated ion-channel ligand-binding domain"/>
    <property type="match status" value="1"/>
</dbReference>
<keyword evidence="10" id="KW-0675">Receptor</keyword>
<comment type="catalytic activity">
    <reaction evidence="16">
        <text>K(+)(in) = K(+)(out)</text>
        <dbReference type="Rhea" id="RHEA:29463"/>
        <dbReference type="ChEBI" id="CHEBI:29103"/>
    </reaction>
</comment>
<evidence type="ECO:0000256" key="9">
    <source>
        <dbReference type="ARBA" id="ARBA00023157"/>
    </source>
</evidence>
<keyword evidence="9" id="KW-1015">Disulfide bond</keyword>
<name>A0A3Q3EDA1_9LABR</name>
<dbReference type="GeneTree" id="ENSGT00940000163471"/>
<evidence type="ECO:0000256" key="16">
    <source>
        <dbReference type="ARBA" id="ARBA00034430"/>
    </source>
</evidence>
<keyword evidence="1 20" id="KW-0813">Transport</keyword>
<organism evidence="23 24">
    <name type="scientific">Labrus bergylta</name>
    <name type="common">ballan wrasse</name>
    <dbReference type="NCBI Taxonomy" id="56723"/>
    <lineage>
        <taxon>Eukaryota</taxon>
        <taxon>Metazoa</taxon>
        <taxon>Chordata</taxon>
        <taxon>Craniata</taxon>
        <taxon>Vertebrata</taxon>
        <taxon>Euteleostomi</taxon>
        <taxon>Actinopterygii</taxon>
        <taxon>Neopterygii</taxon>
        <taxon>Teleostei</taxon>
        <taxon>Neoteleostei</taxon>
        <taxon>Acanthomorphata</taxon>
        <taxon>Eupercaria</taxon>
        <taxon>Labriformes</taxon>
        <taxon>Labridae</taxon>
        <taxon>Labrus</taxon>
    </lineage>
</organism>
<evidence type="ECO:0000256" key="17">
    <source>
        <dbReference type="ARBA" id="ARBA00036239"/>
    </source>
</evidence>
<feature type="domain" description="Neurotransmitter-gated ion-channel ligand-binding" evidence="21">
    <location>
        <begin position="46"/>
        <end position="240"/>
    </location>
</feature>
<dbReference type="FunFam" id="2.70.170.10:FF:000017">
    <property type="entry name" value="5-hydroxytryptamine receptor 3A"/>
    <property type="match status" value="1"/>
</dbReference>
<evidence type="ECO:0000256" key="8">
    <source>
        <dbReference type="ARBA" id="ARBA00023136"/>
    </source>
</evidence>
<reference evidence="23" key="2">
    <citation type="submission" date="2025-09" db="UniProtKB">
        <authorList>
            <consortium name="Ensembl"/>
        </authorList>
    </citation>
    <scope>IDENTIFICATION</scope>
</reference>
<keyword evidence="12" id="KW-0628">Postsynaptic cell membrane</keyword>
<reference evidence="23" key="1">
    <citation type="submission" date="2025-08" db="UniProtKB">
        <authorList>
            <consortium name="Ensembl"/>
        </authorList>
    </citation>
    <scope>IDENTIFICATION</scope>
</reference>
<evidence type="ECO:0000256" key="11">
    <source>
        <dbReference type="ARBA" id="ARBA00023180"/>
    </source>
</evidence>
<evidence type="ECO:0000256" key="14">
    <source>
        <dbReference type="ARBA" id="ARBA00023303"/>
    </source>
</evidence>
<evidence type="ECO:0000256" key="20">
    <source>
        <dbReference type="RuleBase" id="RU000687"/>
    </source>
</evidence>
<dbReference type="InParanoid" id="A0A3Q3EDA1"/>
<dbReference type="STRING" id="56723.ENSLBEP00000005430"/>
<protein>
    <submittedName>
        <fullName evidence="23">5-hydroxytryptamine receptor 3A-like</fullName>
    </submittedName>
</protein>
<dbReference type="InterPro" id="IPR049944">
    <property type="entry name" value="LGIC_TM_5-HT3"/>
</dbReference>
<feature type="domain" description="Neurotransmitter-gated ion-channel transmembrane" evidence="22">
    <location>
        <begin position="248"/>
        <end position="327"/>
    </location>
</feature>
<feature type="chain" id="PRO_5022266524" evidence="20">
    <location>
        <begin position="19"/>
        <end position="448"/>
    </location>
</feature>
<dbReference type="InterPro" id="IPR018000">
    <property type="entry name" value="Neurotransmitter_ion_chnl_CS"/>
</dbReference>
<dbReference type="Pfam" id="PF02932">
    <property type="entry name" value="Neur_chan_memb"/>
    <property type="match status" value="1"/>
</dbReference>
<comment type="function">
    <text evidence="19">Forms serotonin (5-hydroxytryptamine/5-HT3)-activated cation-selective channel complexes, which when activated cause fast, depolarizing responses in neurons.</text>
</comment>
<comment type="catalytic activity">
    <reaction evidence="18">
        <text>Ca(2+)(in) = Ca(2+)(out)</text>
        <dbReference type="Rhea" id="RHEA:29671"/>
        <dbReference type="ChEBI" id="CHEBI:29108"/>
    </reaction>
</comment>
<accession>A0A3Q3EDA1</accession>
<sequence length="448" mass="50838">MDALRVLAFFTLIGVSSSQNQTKDCSYLTLLTHLQLTPANDALQIMRPVKNWKNPTTVGLDMLIFGILNVDEKYQTVESHIWIQMSWKNEYLSWNPSDFCGINMLTVPKSRLWLPDIYIQEDVSDTGSIQNSKLLKLLSNGVVIADSRQRLTSTCLLDLNLFPFDAQKCELTFASMNCFENEILLGTQSNESFLYRISDQLMVTQGEWELDNMTIRSESIKKEGVVQARLVYTVLISRKPMLYVINFIVPLFYLLVLDLASFFINQSSGEKLSFKVTILLAISVLLLILQDMLPSTESNMPYIASYCVAVFALVGISVLEAMLVGFLYDLDSYCASKRGCCADTKEEVELEDGCQNEPSGGEEDIQMKEEKSFLPLDGPDVRNMLKGILEEVKAARQQASRQGEEEKKPGGYKKIAEILDHLFFVFYLLTVVVFLTYMCIVWFSKILR</sequence>
<evidence type="ECO:0000259" key="22">
    <source>
        <dbReference type="Pfam" id="PF02932"/>
    </source>
</evidence>
<feature type="transmembrane region" description="Helical" evidence="20">
    <location>
        <begin position="272"/>
        <end position="290"/>
    </location>
</feature>
<evidence type="ECO:0000256" key="19">
    <source>
        <dbReference type="ARBA" id="ARBA00037540"/>
    </source>
</evidence>
<dbReference type="PROSITE" id="PS00236">
    <property type="entry name" value="NEUROTR_ION_CHANNEL"/>
    <property type="match status" value="1"/>
</dbReference>
<dbReference type="InterPro" id="IPR036734">
    <property type="entry name" value="Neur_chan_lig-bd_sf"/>
</dbReference>
<evidence type="ECO:0000256" key="6">
    <source>
        <dbReference type="ARBA" id="ARBA00023018"/>
    </source>
</evidence>